<dbReference type="PANTHER" id="PTHR32552">
    <property type="entry name" value="FERRICHROME IRON RECEPTOR-RELATED"/>
    <property type="match status" value="1"/>
</dbReference>
<reference evidence="18 19" key="1">
    <citation type="submission" date="2020-04" db="EMBL/GenBank/DDBJ databases">
        <title>Genome sequencing of Rosenbergiella species.</title>
        <authorList>
            <person name="Alvarez-Perez S."/>
            <person name="Lievens B."/>
        </authorList>
    </citation>
    <scope>NUCLEOTIDE SEQUENCE [LARGE SCALE GENOMIC DNA]</scope>
    <source>
        <strain evidence="18 19">CdVSA20.1</strain>
    </source>
</reference>
<evidence type="ECO:0000256" key="13">
    <source>
        <dbReference type="ARBA" id="ARBA00023237"/>
    </source>
</evidence>
<dbReference type="Pfam" id="PF00593">
    <property type="entry name" value="TonB_dep_Rec_b-barrel"/>
    <property type="match status" value="1"/>
</dbReference>
<evidence type="ECO:0000256" key="3">
    <source>
        <dbReference type="ARBA" id="ARBA00022448"/>
    </source>
</evidence>
<feature type="domain" description="TonB-dependent receptor-like beta-barrel" evidence="16">
    <location>
        <begin position="252"/>
        <end position="702"/>
    </location>
</feature>
<dbReference type="InterPro" id="IPR012910">
    <property type="entry name" value="Plug_dom"/>
</dbReference>
<keyword evidence="19" id="KW-1185">Reference proteome</keyword>
<gene>
    <name evidence="18" type="ORF">HGT73_07320</name>
</gene>
<dbReference type="Gene3D" id="2.40.170.20">
    <property type="entry name" value="TonB-dependent receptor, beta-barrel domain"/>
    <property type="match status" value="1"/>
</dbReference>
<dbReference type="InterPro" id="IPR037066">
    <property type="entry name" value="Plug_dom_sf"/>
</dbReference>
<evidence type="ECO:0000256" key="12">
    <source>
        <dbReference type="ARBA" id="ARBA00023170"/>
    </source>
</evidence>
<keyword evidence="7" id="KW-0732">Signal</keyword>
<dbReference type="InterPro" id="IPR010105">
    <property type="entry name" value="TonB_sidphr_rcpt"/>
</dbReference>
<evidence type="ECO:0000256" key="11">
    <source>
        <dbReference type="ARBA" id="ARBA00023136"/>
    </source>
</evidence>
<dbReference type="RefSeq" id="WP_214213169.1">
    <property type="nucleotide sequence ID" value="NZ_JABBFO010000005.1"/>
</dbReference>
<evidence type="ECO:0000313" key="19">
    <source>
        <dbReference type="Proteomes" id="UP000786875"/>
    </source>
</evidence>
<comment type="similarity">
    <text evidence="2 14 15">Belongs to the TonB-dependent receptor family.</text>
</comment>
<evidence type="ECO:0000256" key="2">
    <source>
        <dbReference type="ARBA" id="ARBA00009810"/>
    </source>
</evidence>
<evidence type="ECO:0000313" key="18">
    <source>
        <dbReference type="EMBL" id="MBT0727193.1"/>
    </source>
</evidence>
<dbReference type="PANTHER" id="PTHR32552:SF89">
    <property type="entry name" value="CATECHOLATE SIDEROPHORE RECEPTOR FIU"/>
    <property type="match status" value="1"/>
</dbReference>
<evidence type="ECO:0000256" key="4">
    <source>
        <dbReference type="ARBA" id="ARBA00022452"/>
    </source>
</evidence>
<dbReference type="NCBIfam" id="NF007349">
    <property type="entry name" value="PRK09840.1"/>
    <property type="match status" value="1"/>
</dbReference>
<evidence type="ECO:0000256" key="5">
    <source>
        <dbReference type="ARBA" id="ARBA00022496"/>
    </source>
</evidence>
<accession>A0ABS5T4B2</accession>
<evidence type="ECO:0000256" key="7">
    <source>
        <dbReference type="ARBA" id="ARBA00022729"/>
    </source>
</evidence>
<sequence>MKNKNNVSPSLNVLGHLTLFTGLYGVIGSAYAADTSSTVKKNSDIVVTANALPSLYAPQKLSGTKFTSPIADTTRTVQVVPHKVLQEQQATTLSDALKNSPGVGAFFSGENGSSNMGDAIMMRGIDTSNSIYVDGIRDIGSITRDTFNTENIEIIKGPSGSDYGRTAPSGSINMQSKQPELYTGVDASVGYGSASERRGTLDYNQMLNDTTAFRVNVMGDKGNTKGRNNINHEKYGIAPSIAFGLGTSTRLYLDYLHVQQDSTPDGGVYTVGLPGFSSTNSLLNNASPVSRKTYYGTNADYEHDVQDTFTSRFEHDFNDNLTLTNTTRWSEIRQQYLLSAVLGRSITTRNGEVYGTRLMNSSNTVNKILTNQTNLHATFSTLGVGHSVSTGVELTQENYNSYPYAFASNSVNLLNPSADTAVTPTTGYGSFGRTNTLGVYAFDTVTLTPRLSLNGGMRVDSYQTHYIGDSASGHSNLKQSDNLFNWKAGALYHLTENGNLYANYGVSQQPPGGVDFKLSSDTTDRTSRSGENINFTPEKAETAEVGTKWSLFHKKLLLSAAVFRTTIKNDAELDSTTNEYVQNGSKRVEGYELSAAGDVTDTLHLMAGYAQQNTRTDNTNSTSDGTNTLPFTPKHSFTSWATWDVADNVTLGVGARYVGTLHKIKDSASGTPSSVAHYWVADSMAAWRINSTLDLQLNVYNLTNKKYIAALNRSGYRYTPGAPRTWMLTANVHF</sequence>
<keyword evidence="5" id="KW-0410">Iron transport</keyword>
<dbReference type="Proteomes" id="UP000786875">
    <property type="component" value="Unassembled WGS sequence"/>
</dbReference>
<dbReference type="EMBL" id="JABBFO010000005">
    <property type="protein sequence ID" value="MBT0727193.1"/>
    <property type="molecule type" value="Genomic_DNA"/>
</dbReference>
<name>A0ABS5T4B2_9GAMM</name>
<keyword evidence="6 14" id="KW-0812">Transmembrane</keyword>
<evidence type="ECO:0000259" key="16">
    <source>
        <dbReference type="Pfam" id="PF00593"/>
    </source>
</evidence>
<dbReference type="InterPro" id="IPR036942">
    <property type="entry name" value="Beta-barrel_TonB_sf"/>
</dbReference>
<dbReference type="SUPFAM" id="SSF56935">
    <property type="entry name" value="Porins"/>
    <property type="match status" value="1"/>
</dbReference>
<keyword evidence="9" id="KW-0406">Ion transport</keyword>
<evidence type="ECO:0000256" key="9">
    <source>
        <dbReference type="ARBA" id="ARBA00023065"/>
    </source>
</evidence>
<evidence type="ECO:0000256" key="15">
    <source>
        <dbReference type="RuleBase" id="RU003357"/>
    </source>
</evidence>
<evidence type="ECO:0000256" key="14">
    <source>
        <dbReference type="PROSITE-ProRule" id="PRU01360"/>
    </source>
</evidence>
<keyword evidence="8" id="KW-0408">Iron</keyword>
<dbReference type="NCBIfam" id="TIGR01783">
    <property type="entry name" value="TonB-siderophor"/>
    <property type="match status" value="1"/>
</dbReference>
<evidence type="ECO:0000256" key="1">
    <source>
        <dbReference type="ARBA" id="ARBA00004571"/>
    </source>
</evidence>
<evidence type="ECO:0000259" key="17">
    <source>
        <dbReference type="Pfam" id="PF07715"/>
    </source>
</evidence>
<keyword evidence="3 14" id="KW-0813">Transport</keyword>
<keyword evidence="13 14" id="KW-0998">Cell outer membrane</keyword>
<evidence type="ECO:0000256" key="8">
    <source>
        <dbReference type="ARBA" id="ARBA00023004"/>
    </source>
</evidence>
<evidence type="ECO:0000256" key="6">
    <source>
        <dbReference type="ARBA" id="ARBA00022692"/>
    </source>
</evidence>
<organism evidence="18 19">
    <name type="scientific">Rosenbergiella australiborealis</name>
    <dbReference type="NCBI Taxonomy" id="1544696"/>
    <lineage>
        <taxon>Bacteria</taxon>
        <taxon>Pseudomonadati</taxon>
        <taxon>Pseudomonadota</taxon>
        <taxon>Gammaproteobacteria</taxon>
        <taxon>Enterobacterales</taxon>
        <taxon>Erwiniaceae</taxon>
        <taxon>Rosenbergiella</taxon>
    </lineage>
</organism>
<dbReference type="InterPro" id="IPR039426">
    <property type="entry name" value="TonB-dep_rcpt-like"/>
</dbReference>
<keyword evidence="4 14" id="KW-1134">Transmembrane beta strand</keyword>
<dbReference type="Pfam" id="PF07715">
    <property type="entry name" value="Plug"/>
    <property type="match status" value="1"/>
</dbReference>
<proteinExistence type="inferred from homology"/>
<dbReference type="InterPro" id="IPR000531">
    <property type="entry name" value="Beta-barrel_TonB"/>
</dbReference>
<keyword evidence="12 18" id="KW-0675">Receptor</keyword>
<comment type="subcellular location">
    <subcellularLocation>
        <location evidence="1 14">Cell outer membrane</location>
        <topology evidence="1 14">Multi-pass membrane protein</topology>
    </subcellularLocation>
</comment>
<feature type="domain" description="TonB-dependent receptor plug" evidence="17">
    <location>
        <begin position="70"/>
        <end position="170"/>
    </location>
</feature>
<protein>
    <submittedName>
        <fullName evidence="18">Catecholate siderophore receptor Fiu</fullName>
    </submittedName>
</protein>
<dbReference type="CDD" id="cd01347">
    <property type="entry name" value="ligand_gated_channel"/>
    <property type="match status" value="1"/>
</dbReference>
<keyword evidence="11 14" id="KW-0472">Membrane</keyword>
<comment type="caution">
    <text evidence="18">The sequence shown here is derived from an EMBL/GenBank/DDBJ whole genome shotgun (WGS) entry which is preliminary data.</text>
</comment>
<keyword evidence="10 15" id="KW-0798">TonB box</keyword>
<dbReference type="Gene3D" id="2.170.130.10">
    <property type="entry name" value="TonB-dependent receptor, plug domain"/>
    <property type="match status" value="1"/>
</dbReference>
<evidence type="ECO:0000256" key="10">
    <source>
        <dbReference type="ARBA" id="ARBA00023077"/>
    </source>
</evidence>
<dbReference type="PROSITE" id="PS52016">
    <property type="entry name" value="TONB_DEPENDENT_REC_3"/>
    <property type="match status" value="1"/>
</dbReference>